<comment type="catalytic activity">
    <reaction evidence="9">
        <text>8-oxo-dGTP + H2O = 8-oxo-dGMP + diphosphate + H(+)</text>
        <dbReference type="Rhea" id="RHEA:31575"/>
        <dbReference type="ChEBI" id="CHEBI:15377"/>
        <dbReference type="ChEBI" id="CHEBI:15378"/>
        <dbReference type="ChEBI" id="CHEBI:33019"/>
        <dbReference type="ChEBI" id="CHEBI:63224"/>
        <dbReference type="ChEBI" id="CHEBI:77896"/>
    </reaction>
    <physiologicalReaction direction="left-to-right" evidence="9">
        <dbReference type="Rhea" id="RHEA:31576"/>
    </physiologicalReaction>
</comment>
<dbReference type="GO" id="GO:0005737">
    <property type="term" value="C:cytoplasm"/>
    <property type="evidence" value="ECO:0007669"/>
    <property type="project" value="TreeGrafter"/>
</dbReference>
<dbReference type="EC" id="3.6.1.56" evidence="11"/>
<comment type="function">
    <text evidence="21">Oxidized purine nucleoside triphosphate hydrolase which is a prominent sanitizer of the oxidized nucleotide pool. Catalyzes the hydrolysis of 2-oxo-dATP (2-hydroxy-dATP) into 2-oxo-dAMP. Also has a significant hydrolase activity toward 2-oxo-ATP, 8-oxo-dGTP and 8-oxo-dATP. Through the hydrolysis of oxidized purine nucleoside triphosphates, prevents their incorporation into DNA and the subsequent transversions A:T to C:G and G:C to T:A. Also catalyzes the hydrolysis of methylated purine nucleoside triphosphate preventing their integration into DNA. Through this antimutagenic activity protects cells from oxidative stress.</text>
</comment>
<dbReference type="GO" id="GO:0008828">
    <property type="term" value="F:dATP diphosphatase activity"/>
    <property type="evidence" value="ECO:0007669"/>
    <property type="project" value="UniProtKB-EC"/>
</dbReference>
<evidence type="ECO:0000256" key="11">
    <source>
        <dbReference type="ARBA" id="ARBA00026103"/>
    </source>
</evidence>
<dbReference type="GO" id="GO:0042262">
    <property type="term" value="P:DNA protection"/>
    <property type="evidence" value="ECO:0007669"/>
    <property type="project" value="InterPro"/>
</dbReference>
<comment type="catalytic activity">
    <reaction evidence="7">
        <text>8-oxo-dATP + H2O = 8-oxo-dAMP + diphosphate + H(+)</text>
        <dbReference type="Rhea" id="RHEA:65396"/>
        <dbReference type="ChEBI" id="CHEBI:15377"/>
        <dbReference type="ChEBI" id="CHEBI:15378"/>
        <dbReference type="ChEBI" id="CHEBI:33019"/>
        <dbReference type="ChEBI" id="CHEBI:71361"/>
        <dbReference type="ChEBI" id="CHEBI:172871"/>
    </reaction>
    <physiologicalReaction direction="left-to-right" evidence="7">
        <dbReference type="Rhea" id="RHEA:65397"/>
    </physiologicalReaction>
</comment>
<evidence type="ECO:0000256" key="10">
    <source>
        <dbReference type="ARBA" id="ARBA00024596"/>
    </source>
</evidence>
<evidence type="ECO:0000256" key="18">
    <source>
        <dbReference type="ARBA" id="ARBA00048002"/>
    </source>
</evidence>
<evidence type="ECO:0000256" key="15">
    <source>
        <dbReference type="ARBA" id="ARBA00030682"/>
    </source>
</evidence>
<comment type="catalytic activity">
    <reaction evidence="8">
        <text>2-oxo-dATP + H2O = 2-oxo-dAMP + diphosphate + H(+)</text>
        <dbReference type="Rhea" id="RHEA:31583"/>
        <dbReference type="ChEBI" id="CHEBI:15377"/>
        <dbReference type="ChEBI" id="CHEBI:15378"/>
        <dbReference type="ChEBI" id="CHEBI:33019"/>
        <dbReference type="ChEBI" id="CHEBI:63212"/>
        <dbReference type="ChEBI" id="CHEBI:77897"/>
        <dbReference type="EC" id="3.6.1.56"/>
    </reaction>
    <physiologicalReaction direction="left-to-right" evidence="8">
        <dbReference type="Rhea" id="RHEA:31584"/>
    </physiologicalReaction>
</comment>
<evidence type="ECO:0000256" key="1">
    <source>
        <dbReference type="ARBA" id="ARBA00001946"/>
    </source>
</evidence>
<comment type="cofactor">
    <cofactor evidence="1">
        <name>Mg(2+)</name>
        <dbReference type="ChEBI" id="CHEBI:18420"/>
    </cofactor>
</comment>
<dbReference type="Gene3D" id="3.90.79.10">
    <property type="entry name" value="Nucleoside Triphosphate Pyrophosphohydrolase"/>
    <property type="match status" value="1"/>
</dbReference>
<evidence type="ECO:0000259" key="22">
    <source>
        <dbReference type="PROSITE" id="PS51462"/>
    </source>
</evidence>
<dbReference type="GO" id="GO:0046872">
    <property type="term" value="F:metal ion binding"/>
    <property type="evidence" value="ECO:0007669"/>
    <property type="project" value="UniProtKB-KW"/>
</dbReference>
<evidence type="ECO:0000256" key="8">
    <source>
        <dbReference type="ARBA" id="ARBA00024459"/>
    </source>
</evidence>
<proteinExistence type="inferred from homology"/>
<evidence type="ECO:0000256" key="5">
    <source>
        <dbReference type="ARBA" id="ARBA00022801"/>
    </source>
</evidence>
<evidence type="ECO:0000256" key="12">
    <source>
        <dbReference type="ARBA" id="ARBA00026218"/>
    </source>
</evidence>
<dbReference type="PANTHER" id="PTHR43758">
    <property type="entry name" value="7,8-DIHYDRO-8-OXOGUANINE TRIPHOSPHATASE"/>
    <property type="match status" value="1"/>
</dbReference>
<evidence type="ECO:0000256" key="3">
    <source>
        <dbReference type="ARBA" id="ARBA00011245"/>
    </source>
</evidence>
<evidence type="ECO:0000256" key="19">
    <source>
        <dbReference type="ARBA" id="ARBA00048894"/>
    </source>
</evidence>
<evidence type="ECO:0000256" key="13">
    <source>
        <dbReference type="ARBA" id="ARBA00029673"/>
    </source>
</evidence>
<comment type="similarity">
    <text evidence="2">Belongs to the Nudix hydrolase family.</text>
</comment>
<dbReference type="InterPro" id="IPR015797">
    <property type="entry name" value="NUDIX_hydrolase-like_dom_sf"/>
</dbReference>
<evidence type="ECO:0000256" key="17">
    <source>
        <dbReference type="ARBA" id="ARBA00032071"/>
    </source>
</evidence>
<feature type="domain" description="Nudix hydrolase" evidence="22">
    <location>
        <begin position="7"/>
        <end position="141"/>
    </location>
</feature>
<dbReference type="AlphaFoldDB" id="A0A1G2JE81"/>
<dbReference type="PROSITE" id="PS51462">
    <property type="entry name" value="NUDIX"/>
    <property type="match status" value="1"/>
</dbReference>
<evidence type="ECO:0000256" key="16">
    <source>
        <dbReference type="ARBA" id="ARBA00031927"/>
    </source>
</evidence>
<sequence>METKNNKLRDATLVFLVKKSQGKITDICLAMKKRGFGINRWNGVGGKVGDKFNETIEQAALRETKEEINVLPKSLEKIAELSFYFPHNPAWDQAVHVYFVESWEGEPQESEEMLPKWFKAGELPFKKMWPDDIYWVPEVLNGNLLKATFQFGQGDVIQKKEINIVSEI</sequence>
<organism evidence="23 24">
    <name type="scientific">Candidatus Staskawiczbacteria bacterium RIFOXYC1_FULL_38_18</name>
    <dbReference type="NCBI Taxonomy" id="1802229"/>
    <lineage>
        <taxon>Bacteria</taxon>
        <taxon>Candidatus Staskawicziibacteriota</taxon>
    </lineage>
</organism>
<dbReference type="EMBL" id="MHPP01000012">
    <property type="protein sequence ID" value="OGZ84821.1"/>
    <property type="molecule type" value="Genomic_DNA"/>
</dbReference>
<dbReference type="PRINTS" id="PR01403">
    <property type="entry name" value="8OXTPHPHTASE"/>
</dbReference>
<evidence type="ECO:0000256" key="2">
    <source>
        <dbReference type="ARBA" id="ARBA00005582"/>
    </source>
</evidence>
<protein>
    <recommendedName>
        <fullName evidence="12">Oxidized purine nucleoside triphosphate hydrolase</fullName>
        <ecNumber evidence="11">3.6.1.56</ecNumber>
    </recommendedName>
    <alternativeName>
        <fullName evidence="16">2-hydroxy-dATP diphosphatase</fullName>
    </alternativeName>
    <alternativeName>
        <fullName evidence="15">7,8-dihydro-8-oxoguanine triphosphatase</fullName>
    </alternativeName>
    <alternativeName>
        <fullName evidence="14">8-oxo-dGTPase</fullName>
    </alternativeName>
    <alternativeName>
        <fullName evidence="17">Methylated purine nucleoside triphosphate hydrolase</fullName>
    </alternativeName>
    <alternativeName>
        <fullName evidence="13">Nucleoside diphosphate-linked moiety X motif 1</fullName>
    </alternativeName>
</protein>
<gene>
    <name evidence="23" type="ORF">A2401_00045</name>
</gene>
<keyword evidence="4" id="KW-0479">Metal-binding</keyword>
<evidence type="ECO:0000313" key="24">
    <source>
        <dbReference type="Proteomes" id="UP000177751"/>
    </source>
</evidence>
<evidence type="ECO:0000256" key="21">
    <source>
        <dbReference type="ARBA" id="ARBA00053094"/>
    </source>
</evidence>
<name>A0A1G2JE81_9BACT</name>
<reference evidence="23 24" key="1">
    <citation type="journal article" date="2016" name="Nat. Commun.">
        <title>Thousands of microbial genomes shed light on interconnected biogeochemical processes in an aquifer system.</title>
        <authorList>
            <person name="Anantharaman K."/>
            <person name="Brown C.T."/>
            <person name="Hug L.A."/>
            <person name="Sharon I."/>
            <person name="Castelle C.J."/>
            <person name="Probst A.J."/>
            <person name="Thomas B.C."/>
            <person name="Singh A."/>
            <person name="Wilkins M.J."/>
            <person name="Karaoz U."/>
            <person name="Brodie E.L."/>
            <person name="Williams K.H."/>
            <person name="Hubbard S.S."/>
            <person name="Banfield J.F."/>
        </authorList>
    </citation>
    <scope>NUCLEOTIDE SEQUENCE [LARGE SCALE GENOMIC DNA]</scope>
</reference>
<evidence type="ECO:0000256" key="14">
    <source>
        <dbReference type="ARBA" id="ARBA00030634"/>
    </source>
</evidence>
<evidence type="ECO:0000256" key="7">
    <source>
        <dbReference type="ARBA" id="ARBA00024448"/>
    </source>
</evidence>
<comment type="catalytic activity">
    <reaction evidence="20">
        <text>N(6)-methyl-dATP + H2O = N(6)-methyl-dAMP + diphosphate + H(+)</text>
        <dbReference type="Rhea" id="RHEA:67604"/>
        <dbReference type="ChEBI" id="CHEBI:15377"/>
        <dbReference type="ChEBI" id="CHEBI:15378"/>
        <dbReference type="ChEBI" id="CHEBI:33019"/>
        <dbReference type="ChEBI" id="CHEBI:169976"/>
        <dbReference type="ChEBI" id="CHEBI:172872"/>
    </reaction>
    <physiologicalReaction direction="left-to-right" evidence="20">
        <dbReference type="Rhea" id="RHEA:67605"/>
    </physiologicalReaction>
</comment>
<dbReference type="InterPro" id="IPR003563">
    <property type="entry name" value="8ODP"/>
</dbReference>
<dbReference type="PANTHER" id="PTHR43758:SF2">
    <property type="entry name" value="OXIDIZED PURINE NUCLEOSIDE TRIPHOSPHATE HYDROLASE"/>
    <property type="match status" value="1"/>
</dbReference>
<comment type="catalytic activity">
    <reaction evidence="19">
        <text>O(6)-methyl-dGTP + H2O = O(6)-methyl-dGMP + diphosphate + H(+)</text>
        <dbReference type="Rhea" id="RHEA:67600"/>
        <dbReference type="ChEBI" id="CHEBI:15377"/>
        <dbReference type="ChEBI" id="CHEBI:15378"/>
        <dbReference type="ChEBI" id="CHEBI:33019"/>
        <dbReference type="ChEBI" id="CHEBI:169974"/>
        <dbReference type="ChEBI" id="CHEBI:169975"/>
    </reaction>
    <physiologicalReaction direction="left-to-right" evidence="19">
        <dbReference type="Rhea" id="RHEA:67601"/>
    </physiologicalReaction>
</comment>
<comment type="caution">
    <text evidence="23">The sequence shown here is derived from an EMBL/GenBank/DDBJ whole genome shotgun (WGS) entry which is preliminary data.</text>
</comment>
<dbReference type="Pfam" id="PF00293">
    <property type="entry name" value="NUDIX"/>
    <property type="match status" value="1"/>
</dbReference>
<evidence type="ECO:0000256" key="4">
    <source>
        <dbReference type="ARBA" id="ARBA00022723"/>
    </source>
</evidence>
<comment type="subunit">
    <text evidence="3">Monomer.</text>
</comment>
<evidence type="ECO:0000256" key="6">
    <source>
        <dbReference type="ARBA" id="ARBA00022842"/>
    </source>
</evidence>
<dbReference type="SUPFAM" id="SSF55811">
    <property type="entry name" value="Nudix"/>
    <property type="match status" value="1"/>
</dbReference>
<comment type="catalytic activity">
    <reaction evidence="18">
        <text>N(6)-methyl-ATP + H2O = N(6)-methyl-AMP + diphosphate + H(+)</text>
        <dbReference type="Rhea" id="RHEA:67608"/>
        <dbReference type="ChEBI" id="CHEBI:15377"/>
        <dbReference type="ChEBI" id="CHEBI:15378"/>
        <dbReference type="ChEBI" id="CHEBI:33019"/>
        <dbReference type="ChEBI" id="CHEBI:144842"/>
        <dbReference type="ChEBI" id="CHEBI:172873"/>
    </reaction>
    <physiologicalReaction direction="left-to-right" evidence="18">
        <dbReference type="Rhea" id="RHEA:67609"/>
    </physiologicalReaction>
</comment>
<accession>A0A1G2JE81</accession>
<dbReference type="Proteomes" id="UP000177751">
    <property type="component" value="Unassembled WGS sequence"/>
</dbReference>
<dbReference type="InterPro" id="IPR000086">
    <property type="entry name" value="NUDIX_hydrolase_dom"/>
</dbReference>
<evidence type="ECO:0000256" key="9">
    <source>
        <dbReference type="ARBA" id="ARBA00024486"/>
    </source>
</evidence>
<dbReference type="STRING" id="1802229.A2401_00045"/>
<dbReference type="CDD" id="cd03427">
    <property type="entry name" value="NUDIX_MTH1_Nudt1"/>
    <property type="match status" value="1"/>
</dbReference>
<evidence type="ECO:0000313" key="23">
    <source>
        <dbReference type="EMBL" id="OGZ84821.1"/>
    </source>
</evidence>
<dbReference type="GO" id="GO:0008413">
    <property type="term" value="F:8-oxo-7,8-dihydroguanosine triphosphate pyrophosphatase activity"/>
    <property type="evidence" value="ECO:0007669"/>
    <property type="project" value="InterPro"/>
</dbReference>
<keyword evidence="5" id="KW-0378">Hydrolase</keyword>
<comment type="catalytic activity">
    <reaction evidence="10">
        <text>2-oxo-ATP + H2O = 2-oxo-AMP + diphosphate + H(+)</text>
        <dbReference type="Rhea" id="RHEA:67392"/>
        <dbReference type="ChEBI" id="CHEBI:15377"/>
        <dbReference type="ChEBI" id="CHEBI:15378"/>
        <dbReference type="ChEBI" id="CHEBI:33019"/>
        <dbReference type="ChEBI" id="CHEBI:71395"/>
        <dbReference type="ChEBI" id="CHEBI:172878"/>
    </reaction>
    <physiologicalReaction direction="left-to-right" evidence="10">
        <dbReference type="Rhea" id="RHEA:67393"/>
    </physiologicalReaction>
</comment>
<evidence type="ECO:0000256" key="20">
    <source>
        <dbReference type="ARBA" id="ARBA00049032"/>
    </source>
</evidence>
<keyword evidence="6" id="KW-0460">Magnesium</keyword>